<dbReference type="EMBL" id="BMMH01000007">
    <property type="protein sequence ID" value="GGL20572.1"/>
    <property type="molecule type" value="Genomic_DNA"/>
</dbReference>
<sequence>MLIALTGLTSRTGVTTTAVALADSWPGPQPALVVEADPAGGSLAHLTGADPHRGLASLSAATTASPGSRVGGHIWDHVQVVGRVPFLAAPEHPAAVSATLSAPVTATPHSSGPRLADLAVIADCGVLDPVSPAAPIIVGADVALVIVRGDLTDPASIGRQVRELTVGCRRCAVLMVGSPDASELTERLGVPRYSVGSR</sequence>
<dbReference type="Gene3D" id="3.40.50.300">
    <property type="entry name" value="P-loop containing nucleotide triphosphate hydrolases"/>
    <property type="match status" value="1"/>
</dbReference>
<reference evidence="1" key="2">
    <citation type="submission" date="2020-09" db="EMBL/GenBank/DDBJ databases">
        <authorList>
            <person name="Sun Q."/>
            <person name="Zhou Y."/>
        </authorList>
    </citation>
    <scope>NUCLEOTIDE SEQUENCE</scope>
    <source>
        <strain evidence="1">CGMCC 4.3508</strain>
    </source>
</reference>
<comment type="caution">
    <text evidence="1">The sequence shown here is derived from an EMBL/GenBank/DDBJ whole genome shotgun (WGS) entry which is preliminary data.</text>
</comment>
<proteinExistence type="predicted"/>
<evidence type="ECO:0000313" key="2">
    <source>
        <dbReference type="Proteomes" id="UP000638263"/>
    </source>
</evidence>
<evidence type="ECO:0000313" key="1">
    <source>
        <dbReference type="EMBL" id="GGL20572.1"/>
    </source>
</evidence>
<name>A0A917RRZ4_9NOCA</name>
<dbReference type="AlphaFoldDB" id="A0A917RRZ4"/>
<dbReference type="Proteomes" id="UP000638263">
    <property type="component" value="Unassembled WGS sequence"/>
</dbReference>
<reference evidence="1" key="1">
    <citation type="journal article" date="2014" name="Int. J. Syst. Evol. Microbiol.">
        <title>Complete genome sequence of Corynebacterium casei LMG S-19264T (=DSM 44701T), isolated from a smear-ripened cheese.</title>
        <authorList>
            <consortium name="US DOE Joint Genome Institute (JGI-PGF)"/>
            <person name="Walter F."/>
            <person name="Albersmeier A."/>
            <person name="Kalinowski J."/>
            <person name="Ruckert C."/>
        </authorList>
    </citation>
    <scope>NUCLEOTIDE SEQUENCE</scope>
    <source>
        <strain evidence="1">CGMCC 4.3508</strain>
    </source>
</reference>
<evidence type="ECO:0008006" key="3">
    <source>
        <dbReference type="Google" id="ProtNLM"/>
    </source>
</evidence>
<gene>
    <name evidence="1" type="ORF">GCM10011588_39240</name>
</gene>
<protein>
    <recommendedName>
        <fullName evidence="3">CpsD/CapB family tyrosine-protein kinase</fullName>
    </recommendedName>
</protein>
<dbReference type="InterPro" id="IPR027417">
    <property type="entry name" value="P-loop_NTPase"/>
</dbReference>
<organism evidence="1 2">
    <name type="scientific">Nocardia jinanensis</name>
    <dbReference type="NCBI Taxonomy" id="382504"/>
    <lineage>
        <taxon>Bacteria</taxon>
        <taxon>Bacillati</taxon>
        <taxon>Actinomycetota</taxon>
        <taxon>Actinomycetes</taxon>
        <taxon>Mycobacteriales</taxon>
        <taxon>Nocardiaceae</taxon>
        <taxon>Nocardia</taxon>
    </lineage>
</organism>
<keyword evidence="2" id="KW-1185">Reference proteome</keyword>
<accession>A0A917RRZ4</accession>